<reference evidence="1" key="1">
    <citation type="submission" date="2021-10" db="EMBL/GenBank/DDBJ databases">
        <title>Melipona bicolor Genome sequencing and assembly.</title>
        <authorList>
            <person name="Araujo N.S."/>
            <person name="Arias M.C."/>
        </authorList>
    </citation>
    <scope>NUCLEOTIDE SEQUENCE</scope>
    <source>
        <strain evidence="1">USP_2M_L1-L4_2017</strain>
        <tissue evidence="1">Whole body</tissue>
    </source>
</reference>
<proteinExistence type="predicted"/>
<comment type="caution">
    <text evidence="1">The sequence shown here is derived from an EMBL/GenBank/DDBJ whole genome shotgun (WGS) entry which is preliminary data.</text>
</comment>
<accession>A0AA40FWY9</accession>
<evidence type="ECO:0000313" key="1">
    <source>
        <dbReference type="EMBL" id="KAK1126913.1"/>
    </source>
</evidence>
<evidence type="ECO:0000313" key="2">
    <source>
        <dbReference type="Proteomes" id="UP001177670"/>
    </source>
</evidence>
<protein>
    <submittedName>
        <fullName evidence="1">Uncharacterized protein</fullName>
    </submittedName>
</protein>
<dbReference type="AlphaFoldDB" id="A0AA40FWY9"/>
<dbReference type="EMBL" id="JAHYIQ010000013">
    <property type="protein sequence ID" value="KAK1126913.1"/>
    <property type="molecule type" value="Genomic_DNA"/>
</dbReference>
<dbReference type="Proteomes" id="UP001177670">
    <property type="component" value="Unassembled WGS sequence"/>
</dbReference>
<gene>
    <name evidence="1" type="ORF">K0M31_004534</name>
</gene>
<name>A0AA40FWY9_9HYME</name>
<organism evidence="1 2">
    <name type="scientific">Melipona bicolor</name>
    <dbReference type="NCBI Taxonomy" id="60889"/>
    <lineage>
        <taxon>Eukaryota</taxon>
        <taxon>Metazoa</taxon>
        <taxon>Ecdysozoa</taxon>
        <taxon>Arthropoda</taxon>
        <taxon>Hexapoda</taxon>
        <taxon>Insecta</taxon>
        <taxon>Pterygota</taxon>
        <taxon>Neoptera</taxon>
        <taxon>Endopterygota</taxon>
        <taxon>Hymenoptera</taxon>
        <taxon>Apocrita</taxon>
        <taxon>Aculeata</taxon>
        <taxon>Apoidea</taxon>
        <taxon>Anthophila</taxon>
        <taxon>Apidae</taxon>
        <taxon>Melipona</taxon>
    </lineage>
</organism>
<sequence>MIPKFLQEPCETPTNSTAVTDAVAPSLVTSDPGLVAWVPPPSFTGAKPRSSATSSYIKRREYWIFGASVENASD</sequence>
<keyword evidence="2" id="KW-1185">Reference proteome</keyword>